<name>A0ACC0LGJ3_RHOML</name>
<comment type="caution">
    <text evidence="1">The sequence shown here is derived from an EMBL/GenBank/DDBJ whole genome shotgun (WGS) entry which is preliminary data.</text>
</comment>
<dbReference type="EMBL" id="CM046399">
    <property type="protein sequence ID" value="KAI8527730.1"/>
    <property type="molecule type" value="Genomic_DNA"/>
</dbReference>
<evidence type="ECO:0000313" key="2">
    <source>
        <dbReference type="Proteomes" id="UP001062846"/>
    </source>
</evidence>
<gene>
    <name evidence="1" type="ORF">RHMOL_Rhmol12G0097100</name>
</gene>
<reference evidence="1" key="1">
    <citation type="submission" date="2022-02" db="EMBL/GenBank/DDBJ databases">
        <title>Plant Genome Project.</title>
        <authorList>
            <person name="Zhang R.-G."/>
        </authorList>
    </citation>
    <scope>NUCLEOTIDE SEQUENCE</scope>
    <source>
        <strain evidence="1">AT1</strain>
    </source>
</reference>
<protein>
    <submittedName>
        <fullName evidence="1">Uncharacterized protein</fullName>
    </submittedName>
</protein>
<sequence length="792" mass="88505">MRREKTDGALIPFFSNLQTLLILTSFAIETQARSLLQACSSSSCGDIRNISYPFRLKTQPATCGDPDYELSCENNRTIMEYHSGRYYVKEISYASRTIRLVDVNLANGTCNLPYKSLSSYEVEKDIRYQGQTFYNFAGFINCSTVIRDDPSYRKLPCVGGNTSRVYVTVDSFSQSLYDPPVGCSFLSVVPVSGSENVQYPSYDAILKLLESGFELGWSVECRNCLLQNKTCFITTYEMPFNYYCENSDNLVLTIAKVIFAVVVTLILVISLIARFILAPLVVIAFLLHKFRKERKRVDNVETFLRNQQSLMPKRYSYADMVAVTNHFKEKLGKGGFGSVYKGQLPGGIFIAVKMLENTKFTAEEFINEVSTIGRIHHVNVVQLLGFCSEGSNRALVYEYMPNGSLDKHIFSNSGKAQSFSWDKLLEIALGTARGIEYLHSGCDVCILHFDIKPHNVLLDQGFKPKVADFGLAKFFPKEKDFLTVSTMRGTIGYISPELISRHFGAVSSKSDVYSFGMLLLEMAGGRKNVDSRAKSSSKVYFPAWVYNHLAEGGGDLELENVNEIEVEIARKLCIVGLWCIQMKPSDRPSMTKVVEMLEGSIKDLKLPPRPFLCSPTRSPMKEPQADASTSWQASESMEQSLLYGGALAPPPPLLLSRPPHFTTQPVESIPTRSLSSRLYLYSFASSSTTTPSPLPLSLPDPSPLASTFIPSPPPLPPPPLRYLLPLSPPPFRHRHRLLPTVATSYLLPRGSGSWVVWLPPVNKYSDNVAAFSNNCSKTGGFSTRWFFQIQWV</sequence>
<evidence type="ECO:0000313" key="1">
    <source>
        <dbReference type="EMBL" id="KAI8527730.1"/>
    </source>
</evidence>
<proteinExistence type="predicted"/>
<keyword evidence="2" id="KW-1185">Reference proteome</keyword>
<organism evidence="1 2">
    <name type="scientific">Rhododendron molle</name>
    <name type="common">Chinese azalea</name>
    <name type="synonym">Azalea mollis</name>
    <dbReference type="NCBI Taxonomy" id="49168"/>
    <lineage>
        <taxon>Eukaryota</taxon>
        <taxon>Viridiplantae</taxon>
        <taxon>Streptophyta</taxon>
        <taxon>Embryophyta</taxon>
        <taxon>Tracheophyta</taxon>
        <taxon>Spermatophyta</taxon>
        <taxon>Magnoliopsida</taxon>
        <taxon>eudicotyledons</taxon>
        <taxon>Gunneridae</taxon>
        <taxon>Pentapetalae</taxon>
        <taxon>asterids</taxon>
        <taxon>Ericales</taxon>
        <taxon>Ericaceae</taxon>
        <taxon>Ericoideae</taxon>
        <taxon>Rhodoreae</taxon>
        <taxon>Rhododendron</taxon>
    </lineage>
</organism>
<dbReference type="Proteomes" id="UP001062846">
    <property type="component" value="Chromosome 12"/>
</dbReference>
<accession>A0ACC0LGJ3</accession>